<keyword evidence="4" id="KW-1185">Reference proteome</keyword>
<dbReference type="SUPFAM" id="SSF53800">
    <property type="entry name" value="Chelatase"/>
    <property type="match status" value="2"/>
</dbReference>
<keyword evidence="1" id="KW-0479">Metal-binding</keyword>
<dbReference type="InterPro" id="IPR002762">
    <property type="entry name" value="CbiX-like"/>
</dbReference>
<evidence type="ECO:0000313" key="3">
    <source>
        <dbReference type="EMBL" id="RKS51375.1"/>
    </source>
</evidence>
<proteinExistence type="predicted"/>
<dbReference type="Pfam" id="PF01903">
    <property type="entry name" value="CbiX"/>
    <property type="match status" value="1"/>
</dbReference>
<protein>
    <submittedName>
        <fullName evidence="3">Sirohydrochlorin ferrochelatase</fullName>
    </submittedName>
</protein>
<accession>A0ABX9SBC4</accession>
<dbReference type="EMBL" id="RBLI01000001">
    <property type="protein sequence ID" value="RKS51375.1"/>
    <property type="molecule type" value="Genomic_DNA"/>
</dbReference>
<organism evidence="3 4">
    <name type="scientific">Paracoccus pantotrophus</name>
    <name type="common">Thiosphaera pantotropha</name>
    <dbReference type="NCBI Taxonomy" id="82367"/>
    <lineage>
        <taxon>Bacteria</taxon>
        <taxon>Pseudomonadati</taxon>
        <taxon>Pseudomonadota</taxon>
        <taxon>Alphaproteobacteria</taxon>
        <taxon>Rhodobacterales</taxon>
        <taxon>Paracoccaceae</taxon>
        <taxon>Paracoccus</taxon>
    </lineage>
</organism>
<name>A0ABX9SBC4_PARPN</name>
<reference evidence="3" key="1">
    <citation type="submission" date="2018-10" db="EMBL/GenBank/DDBJ databases">
        <title>Genomic Encyclopedia of Archaeal and Bacterial Type Strains, Phase II (KMG-II): from individual species to whole genera.</title>
        <authorList>
            <person name="Goeker M."/>
        </authorList>
    </citation>
    <scope>NUCLEOTIDE SEQUENCE [LARGE SCALE GENOMIC DNA]</scope>
    <source>
        <strain evidence="3">DSM 2944</strain>
    </source>
</reference>
<gene>
    <name evidence="3" type="ORF">BDE18_0621</name>
</gene>
<evidence type="ECO:0000313" key="4">
    <source>
        <dbReference type="Proteomes" id="UP000273626"/>
    </source>
</evidence>
<evidence type="ECO:0000256" key="1">
    <source>
        <dbReference type="ARBA" id="ARBA00022723"/>
    </source>
</evidence>
<dbReference type="Proteomes" id="UP000273626">
    <property type="component" value="Unassembled WGS sequence"/>
</dbReference>
<evidence type="ECO:0000256" key="2">
    <source>
        <dbReference type="ARBA" id="ARBA00023239"/>
    </source>
</evidence>
<comment type="caution">
    <text evidence="3">The sequence shown here is derived from an EMBL/GenBank/DDBJ whole genome shotgun (WGS) entry which is preliminary data.</text>
</comment>
<dbReference type="Gene3D" id="3.40.50.1400">
    <property type="match status" value="2"/>
</dbReference>
<sequence>MPPPSVRNVLIVAHGQPGDPAPQQRAIEALAARVAPLVPQACVRGATLAMPGALDRADDETLIYPLFMATGWFTRSELPRRLALAGAPKARILPPFGSDPGLPALCLALIAQAAETQGWPLAGTRLLVAAHGSGRSRAPSEAARRIAAGLAPYAAAATCGFIEEAPFIADAARDLPERAICLPLFATQAEHVTDDLPAALSQAGFQGLVLPPVGLAPQVPAMIAESIKAALSKRP</sequence>
<keyword evidence="2" id="KW-0456">Lyase</keyword>